<organism evidence="1 2">
    <name type="scientific">Tigheibacillus halophilus</name>
    <dbReference type="NCBI Taxonomy" id="361280"/>
    <lineage>
        <taxon>Bacteria</taxon>
        <taxon>Bacillati</taxon>
        <taxon>Bacillota</taxon>
        <taxon>Bacilli</taxon>
        <taxon>Bacillales</taxon>
        <taxon>Bacillaceae</taxon>
        <taxon>Tigheibacillus</taxon>
    </lineage>
</organism>
<evidence type="ECO:0000313" key="1">
    <source>
        <dbReference type="EMBL" id="MDY0396803.1"/>
    </source>
</evidence>
<dbReference type="GO" id="GO:0004170">
    <property type="term" value="F:dUTP diphosphatase activity"/>
    <property type="evidence" value="ECO:0007669"/>
    <property type="project" value="UniProtKB-EC"/>
</dbReference>
<evidence type="ECO:0000313" key="2">
    <source>
        <dbReference type="Proteomes" id="UP001281447"/>
    </source>
</evidence>
<dbReference type="EMBL" id="JAWDIP010000004">
    <property type="protein sequence ID" value="MDY0396803.1"/>
    <property type="molecule type" value="Genomic_DNA"/>
</dbReference>
<dbReference type="Gene3D" id="1.10.4010.10">
    <property type="entry name" value="Type II deoxyuridine triphosphatase"/>
    <property type="match status" value="1"/>
</dbReference>
<accession>A0ABU5CBY0</accession>
<dbReference type="SUPFAM" id="SSF101386">
    <property type="entry name" value="all-alpha NTP pyrophosphatases"/>
    <property type="match status" value="1"/>
</dbReference>
<dbReference type="InterPro" id="IPR014871">
    <property type="entry name" value="dUTPase/dCTP_pyrophosphatase"/>
</dbReference>
<keyword evidence="2" id="KW-1185">Reference proteome</keyword>
<proteinExistence type="predicted"/>
<gene>
    <name evidence="1" type="ORF">RWE15_24015</name>
</gene>
<sequence length="50" mass="5761">MNLSKLFQIQSELDKRILKEHGLEGQDLLDKKILALQVELGELANEWRGV</sequence>
<dbReference type="EC" id="3.6.1.23" evidence="1"/>
<keyword evidence="1" id="KW-0378">Hydrolase</keyword>
<protein>
    <submittedName>
        <fullName evidence="1">dUTP diphosphatase</fullName>
        <ecNumber evidence="1">3.6.1.23</ecNumber>
    </submittedName>
</protein>
<dbReference type="Proteomes" id="UP001281447">
    <property type="component" value="Unassembled WGS sequence"/>
</dbReference>
<dbReference type="Pfam" id="PF08761">
    <property type="entry name" value="dUTPase_2"/>
    <property type="match status" value="1"/>
</dbReference>
<comment type="caution">
    <text evidence="1">The sequence shown here is derived from an EMBL/GenBank/DDBJ whole genome shotgun (WGS) entry which is preliminary data.</text>
</comment>
<reference evidence="1 2" key="1">
    <citation type="submission" date="2023-10" db="EMBL/GenBank/DDBJ databases">
        <title>Virgibacillus halophilus 5B73C genome.</title>
        <authorList>
            <person name="Miliotis G."/>
            <person name="Sengupta P."/>
            <person name="Hameed A."/>
            <person name="Chuvochina M."/>
            <person name="Mcdonagh F."/>
            <person name="Simpson A.C."/>
            <person name="Singh N.K."/>
            <person name="Rekha P.D."/>
            <person name="Raman K."/>
            <person name="Hugenholtz P."/>
            <person name="Venkateswaran K."/>
        </authorList>
    </citation>
    <scope>NUCLEOTIDE SEQUENCE [LARGE SCALE GENOMIC DNA]</scope>
    <source>
        <strain evidence="1 2">5B73C</strain>
    </source>
</reference>
<name>A0ABU5CBY0_9BACI</name>